<dbReference type="PANTHER" id="PTHR30221">
    <property type="entry name" value="SMALL-CONDUCTANCE MECHANOSENSITIVE CHANNEL"/>
    <property type="match status" value="1"/>
</dbReference>
<dbReference type="Gene3D" id="1.10.287.1260">
    <property type="match status" value="1"/>
</dbReference>
<feature type="transmembrane region" description="Helical" evidence="7">
    <location>
        <begin position="350"/>
        <end position="371"/>
    </location>
</feature>
<dbReference type="InterPro" id="IPR010920">
    <property type="entry name" value="LSM_dom_sf"/>
</dbReference>
<evidence type="ECO:0000256" key="7">
    <source>
        <dbReference type="SAM" id="Phobius"/>
    </source>
</evidence>
<evidence type="ECO:0000259" key="10">
    <source>
        <dbReference type="Pfam" id="PF21082"/>
    </source>
</evidence>
<evidence type="ECO:0000256" key="8">
    <source>
        <dbReference type="SAM" id="SignalP"/>
    </source>
</evidence>
<accession>A0A947DIM1</accession>
<dbReference type="Pfam" id="PF00924">
    <property type="entry name" value="MS_channel_2nd"/>
    <property type="match status" value="1"/>
</dbReference>
<evidence type="ECO:0000256" key="2">
    <source>
        <dbReference type="ARBA" id="ARBA00008017"/>
    </source>
</evidence>
<keyword evidence="5 7" id="KW-1133">Transmembrane helix</keyword>
<evidence type="ECO:0000256" key="3">
    <source>
        <dbReference type="ARBA" id="ARBA00022475"/>
    </source>
</evidence>
<dbReference type="Pfam" id="PF21082">
    <property type="entry name" value="MS_channel_3rd"/>
    <property type="match status" value="1"/>
</dbReference>
<evidence type="ECO:0000259" key="9">
    <source>
        <dbReference type="Pfam" id="PF00924"/>
    </source>
</evidence>
<organism evidence="11 12">
    <name type="scientific">Leptothoe spongobia TAU-MAC 1115</name>
    <dbReference type="NCBI Taxonomy" id="1967444"/>
    <lineage>
        <taxon>Bacteria</taxon>
        <taxon>Bacillati</taxon>
        <taxon>Cyanobacteriota</taxon>
        <taxon>Cyanophyceae</taxon>
        <taxon>Nodosilineales</taxon>
        <taxon>Cymatolegaceae</taxon>
        <taxon>Leptothoe</taxon>
        <taxon>Leptothoe spongobia</taxon>
    </lineage>
</organism>
<proteinExistence type="inferred from homology"/>
<dbReference type="SUPFAM" id="SSF50182">
    <property type="entry name" value="Sm-like ribonucleoproteins"/>
    <property type="match status" value="1"/>
</dbReference>
<dbReference type="InterPro" id="IPR023408">
    <property type="entry name" value="MscS_beta-dom_sf"/>
</dbReference>
<dbReference type="Proteomes" id="UP000717364">
    <property type="component" value="Unassembled WGS sequence"/>
</dbReference>
<protein>
    <submittedName>
        <fullName evidence="11">Mechanosensitive ion channel</fullName>
    </submittedName>
</protein>
<feature type="domain" description="Mechanosensitive ion channel MscS C-terminal" evidence="10">
    <location>
        <begin position="511"/>
        <end position="593"/>
    </location>
</feature>
<feature type="signal peptide" evidence="8">
    <location>
        <begin position="1"/>
        <end position="31"/>
    </location>
</feature>
<keyword evidence="4 7" id="KW-0812">Transmembrane</keyword>
<gene>
    <name evidence="11" type="ORF">IXB50_19985</name>
</gene>
<feature type="chain" id="PRO_5037743748" evidence="8">
    <location>
        <begin position="32"/>
        <end position="621"/>
    </location>
</feature>
<evidence type="ECO:0000313" key="12">
    <source>
        <dbReference type="Proteomes" id="UP000717364"/>
    </source>
</evidence>
<dbReference type="EMBL" id="JADOES010000056">
    <property type="protein sequence ID" value="MBT9317705.1"/>
    <property type="molecule type" value="Genomic_DNA"/>
</dbReference>
<name>A0A947DIM1_9CYAN</name>
<evidence type="ECO:0000256" key="1">
    <source>
        <dbReference type="ARBA" id="ARBA00004651"/>
    </source>
</evidence>
<dbReference type="SUPFAM" id="SSF82861">
    <property type="entry name" value="Mechanosensitive channel protein MscS (YggB), transmembrane region"/>
    <property type="match status" value="1"/>
</dbReference>
<reference evidence="11" key="1">
    <citation type="submission" date="2020-11" db="EMBL/GenBank/DDBJ databases">
        <authorList>
            <person name="Konstantinou D."/>
            <person name="Gkelis S."/>
            <person name="Popin R."/>
            <person name="Fewer D."/>
            <person name="Sivonen K."/>
        </authorList>
    </citation>
    <scope>NUCLEOTIDE SEQUENCE</scope>
    <source>
        <strain evidence="11">TAU-MAC 1115</strain>
    </source>
</reference>
<keyword evidence="3" id="KW-1003">Cell membrane</keyword>
<dbReference type="SUPFAM" id="SSF82689">
    <property type="entry name" value="Mechanosensitive channel protein MscS (YggB), C-terminal domain"/>
    <property type="match status" value="1"/>
</dbReference>
<dbReference type="PANTHER" id="PTHR30221:SF1">
    <property type="entry name" value="SMALL-CONDUCTANCE MECHANOSENSITIVE CHANNEL"/>
    <property type="match status" value="1"/>
</dbReference>
<keyword evidence="6 7" id="KW-0472">Membrane</keyword>
<evidence type="ECO:0000256" key="6">
    <source>
        <dbReference type="ARBA" id="ARBA00023136"/>
    </source>
</evidence>
<evidence type="ECO:0000256" key="5">
    <source>
        <dbReference type="ARBA" id="ARBA00022989"/>
    </source>
</evidence>
<comment type="similarity">
    <text evidence="2">Belongs to the MscS (TC 1.A.23) family.</text>
</comment>
<dbReference type="InterPro" id="IPR045275">
    <property type="entry name" value="MscS_archaea/bacteria_type"/>
</dbReference>
<evidence type="ECO:0000313" key="11">
    <source>
        <dbReference type="EMBL" id="MBT9317705.1"/>
    </source>
</evidence>
<dbReference type="GO" id="GO:0005886">
    <property type="term" value="C:plasma membrane"/>
    <property type="evidence" value="ECO:0007669"/>
    <property type="project" value="UniProtKB-SubCell"/>
</dbReference>
<keyword evidence="12" id="KW-1185">Reference proteome</keyword>
<feature type="transmembrane region" description="Helical" evidence="7">
    <location>
        <begin position="392"/>
        <end position="414"/>
    </location>
</feature>
<comment type="subcellular location">
    <subcellularLocation>
        <location evidence="1">Cell membrane</location>
        <topology evidence="1">Multi-pass membrane protein</topology>
    </subcellularLocation>
</comment>
<dbReference type="InterPro" id="IPR011014">
    <property type="entry name" value="MscS_channel_TM-2"/>
</dbReference>
<comment type="caution">
    <text evidence="11">The sequence shown here is derived from an EMBL/GenBank/DDBJ whole genome shotgun (WGS) entry which is preliminary data.</text>
</comment>
<dbReference type="RefSeq" id="WP_215610770.1">
    <property type="nucleotide sequence ID" value="NZ_JADOES010000056.1"/>
</dbReference>
<dbReference type="Gene3D" id="3.30.70.100">
    <property type="match status" value="1"/>
</dbReference>
<sequence>MRKFVVLIKFQVLAATGFLALFTFVSPPALSQENNSETEAIVETTVVEEDVEIEEQTEPASNAISANNPDISTLQLQLLLNPLTAEELIVEADAWVQHLRQRVQSISELELAIEQEDDQLTFRKDLLAKLKQARSSNAPQFEIDAIERELNEVEKNTTLAQSDPLFKEIFAEAKRNYAVNTGRELITRAKQQISSMEEGAGKANTLVTDLERAINRYDLALAKLDEPFFSDRAYEKTRQTIDQRKVQVNQAYKALEEWPVFDPPLVNEDVQQEIRNQLIAQATVLETRRSNLLTRIQLVLDELEKKGGDITTYDRYTKAVSGLDFDVTDAQGIKIRLLTWLQAEDGGIKMGIGLLKFGSILLGAFIVAPRVGKLSNKLLSKIDGMSNLFREFTVTTVERSVLVVGGLLSLAALGVNLGPILAVVGGASFVLAFALQSNLGNFASGLMLLITKPFDVGDEVTIGGYYAYVQSISLANTKLRDFNGTIITLPNNNVWGGDIKNHTPQDTRKLSFTINVKFTTDLDKLSAIWNEINAENSDTLADPGPTIFPYNDSYDYYLTVGLKAWSPTNRYWYAYVDLLQALQKRLSEAGIELVSPIQYREVAAHSTDVEDASLPSLTAAN</sequence>
<dbReference type="AlphaFoldDB" id="A0A947DIM1"/>
<dbReference type="InterPro" id="IPR006685">
    <property type="entry name" value="MscS_channel_2nd"/>
</dbReference>
<dbReference type="InterPro" id="IPR011066">
    <property type="entry name" value="MscS_channel_C_sf"/>
</dbReference>
<dbReference type="GO" id="GO:0008381">
    <property type="term" value="F:mechanosensitive monoatomic ion channel activity"/>
    <property type="evidence" value="ECO:0007669"/>
    <property type="project" value="InterPro"/>
</dbReference>
<dbReference type="Gene3D" id="2.30.30.60">
    <property type="match status" value="1"/>
</dbReference>
<dbReference type="InterPro" id="IPR049278">
    <property type="entry name" value="MS_channel_C"/>
</dbReference>
<reference evidence="11" key="2">
    <citation type="journal article" date="2021" name="Mar. Drugs">
        <title>Genome Reduction and Secondary Metabolism of the Marine Sponge-Associated Cyanobacterium Leptothoe.</title>
        <authorList>
            <person name="Konstantinou D."/>
            <person name="Popin R.V."/>
            <person name="Fewer D.P."/>
            <person name="Sivonen K."/>
            <person name="Gkelis S."/>
        </authorList>
    </citation>
    <scope>NUCLEOTIDE SEQUENCE</scope>
    <source>
        <strain evidence="11">TAU-MAC 1115</strain>
    </source>
</reference>
<keyword evidence="8" id="KW-0732">Signal</keyword>
<feature type="domain" description="Mechanosensitive ion channel MscS" evidence="9">
    <location>
        <begin position="439"/>
        <end position="503"/>
    </location>
</feature>
<evidence type="ECO:0000256" key="4">
    <source>
        <dbReference type="ARBA" id="ARBA00022692"/>
    </source>
</evidence>